<keyword evidence="1" id="KW-1133">Transmembrane helix</keyword>
<evidence type="ECO:0000313" key="2">
    <source>
        <dbReference type="EMBL" id="ABP01121.1"/>
    </source>
</evidence>
<evidence type="ECO:0000256" key="1">
    <source>
        <dbReference type="SAM" id="Phobius"/>
    </source>
</evidence>
<dbReference type="Proteomes" id="UP000000553">
    <property type="component" value="Chromosome"/>
</dbReference>
<feature type="transmembrane region" description="Helical" evidence="1">
    <location>
        <begin position="60"/>
        <end position="82"/>
    </location>
</feature>
<dbReference type="KEGG" id="mhp:MHP7448_0706"/>
<sequence length="92" mass="10392">MILAVWAVVINVFFGSRFLLSTSKSSISSSWTCSAWTLTKTALNSDIFDLKGFWLAKSDLAFLTFGWFTSFSNFTDLILYFASLSRLIKVKL</sequence>
<keyword evidence="1" id="KW-0472">Membrane</keyword>
<reference evidence="2 3" key="1">
    <citation type="journal article" date="2005" name="J. Bacteriol.">
        <title>Swine and poultry pathogens: the complete genome sequences of two strains of Mycoplasma hyopneumoniae and a strain of Mycoplasma synoviae.</title>
        <authorList>
            <person name="Vasconcelos A.T."/>
            <person name="Ferreira H.B."/>
            <person name="Bizarro C.V."/>
            <person name="Bonatto S.L."/>
            <person name="Carvalho M.O."/>
            <person name="Pinto P.M."/>
            <person name="Almeida D.F."/>
            <person name="Almeida L.G."/>
            <person name="Almeida R."/>
            <person name="Alves-Filho L."/>
            <person name="Assuncao E.N."/>
            <person name="Azevedo V.A."/>
            <person name="Bogo M.R."/>
            <person name="Brigido M.M."/>
            <person name="Brocchi M."/>
            <person name="Burity H.A."/>
            <person name="Camargo A.A."/>
            <person name="Camargo S.S."/>
            <person name="Carepo M.S."/>
            <person name="Carraro D.M."/>
            <person name="de Mattos Cascardo J.C."/>
            <person name="Castro L.A."/>
            <person name="Cavalcanti G."/>
            <person name="Chemale G."/>
            <person name="Collevatti R.G."/>
            <person name="Cunha C.W."/>
            <person name="Dallagiovanna B."/>
            <person name="Dambros B.P."/>
            <person name="Dellagostin O.A."/>
            <person name="Falcao C."/>
            <person name="Fantinatti-Garboggini F."/>
            <person name="Felipe M.S."/>
            <person name="Fiorentin L."/>
            <person name="Franco G.R."/>
            <person name="Freitas N.S."/>
            <person name="Frias D."/>
            <person name="Grangeiro T.B."/>
            <person name="Grisard E.C."/>
            <person name="Guimaraes C.T."/>
            <person name="Hungria M."/>
            <person name="Jardim S.N."/>
            <person name="Krieger M.A."/>
            <person name="Laurino J.P."/>
            <person name="Lima L.F."/>
            <person name="Lopes M.I."/>
            <person name="Loreto E.L."/>
            <person name="Madeira H.M."/>
            <person name="Manfio G.P."/>
            <person name="Maranhao A.Q."/>
            <person name="Martinkovics C.T."/>
            <person name="Medeiros S.R."/>
            <person name="Moreira M.A."/>
            <person name="Neiva M."/>
            <person name="Ramalho-Neto C.E."/>
            <person name="Nicolas M.F."/>
            <person name="Oliveira S.C."/>
            <person name="Paixao R.F."/>
            <person name="Pedrosa F.O."/>
            <person name="Pena S.D."/>
            <person name="Pereira M."/>
            <person name="Pereira-Ferrari L."/>
            <person name="Piffer I."/>
            <person name="Pinto L.S."/>
            <person name="Potrich D.P."/>
            <person name="Salim A.C."/>
            <person name="Santos F.R."/>
            <person name="Schmitt R."/>
            <person name="Schneider M.P."/>
            <person name="Schrank A."/>
            <person name="Schrank I.S."/>
            <person name="Schuck A.F."/>
            <person name="Seuanez H.N."/>
            <person name="Silva D.W."/>
            <person name="Silva R."/>
            <person name="Silva S.C."/>
            <person name="Soares C.M."/>
            <person name="Souza K.R."/>
            <person name="Souza R.C."/>
            <person name="Staats C.C."/>
            <person name="Steffens M.B."/>
            <person name="Teixeira S.M."/>
            <person name="Urmenyi T.P."/>
            <person name="Vainstein M.H."/>
            <person name="Zuccherato L.W."/>
            <person name="Simpson A.J."/>
            <person name="Zaha A."/>
        </authorList>
    </citation>
    <scope>NUCLEOTIDE SEQUENCE [LARGE SCALE GENOMIC DNA]</scope>
    <source>
        <strain evidence="2 3">7448</strain>
    </source>
</reference>
<accession>A4Q7X3</accession>
<dbReference type="HOGENOM" id="CLU_2410066_0_0_14"/>
<keyword evidence="1" id="KW-0812">Transmembrane</keyword>
<evidence type="ECO:0000313" key="3">
    <source>
        <dbReference type="Proteomes" id="UP000000553"/>
    </source>
</evidence>
<organism evidence="2 3">
    <name type="scientific">Mesomycoplasma hyopneumoniae (strain 7448)</name>
    <name type="common">Mycoplasma hyopneumoniae</name>
    <dbReference type="NCBI Taxonomy" id="262722"/>
    <lineage>
        <taxon>Bacteria</taxon>
        <taxon>Bacillati</taxon>
        <taxon>Mycoplasmatota</taxon>
        <taxon>Mycoplasmoidales</taxon>
        <taxon>Metamycoplasmataceae</taxon>
        <taxon>Mesomycoplasma</taxon>
    </lineage>
</organism>
<dbReference type="EMBL" id="AE017244">
    <property type="protein sequence ID" value="ABP01121.1"/>
    <property type="molecule type" value="Genomic_DNA"/>
</dbReference>
<name>A4Q7X3_MESH7</name>
<gene>
    <name evidence="2" type="ordered locus">MHP7448_0706</name>
</gene>
<dbReference type="AlphaFoldDB" id="A4Q7X3"/>
<protein>
    <submittedName>
        <fullName evidence="2">Uncharacterized protein</fullName>
    </submittedName>
</protein>
<proteinExistence type="predicted"/>